<evidence type="ECO:0000256" key="1">
    <source>
        <dbReference type="ARBA" id="ARBA00022450"/>
    </source>
</evidence>
<dbReference type="EMBL" id="KL198022">
    <property type="protein sequence ID" value="KDQ17952.1"/>
    <property type="molecule type" value="Genomic_DNA"/>
</dbReference>
<keyword evidence="5" id="KW-1185">Reference proteome</keyword>
<proteinExistence type="predicted"/>
<reference evidence="5" key="1">
    <citation type="journal article" date="2014" name="Proc. Natl. Acad. Sci. U.S.A.">
        <title>Extensive sampling of basidiomycete genomes demonstrates inadequacy of the white-rot/brown-rot paradigm for wood decay fungi.</title>
        <authorList>
            <person name="Riley R."/>
            <person name="Salamov A.A."/>
            <person name="Brown D.W."/>
            <person name="Nagy L.G."/>
            <person name="Floudas D."/>
            <person name="Held B.W."/>
            <person name="Levasseur A."/>
            <person name="Lombard V."/>
            <person name="Morin E."/>
            <person name="Otillar R."/>
            <person name="Lindquist E.A."/>
            <person name="Sun H."/>
            <person name="LaButti K.M."/>
            <person name="Schmutz J."/>
            <person name="Jabbour D."/>
            <person name="Luo H."/>
            <person name="Baker S.E."/>
            <person name="Pisabarro A.G."/>
            <person name="Walton J.D."/>
            <person name="Blanchette R.A."/>
            <person name="Henrissat B."/>
            <person name="Martin F."/>
            <person name="Cullen D."/>
            <person name="Hibbett D.S."/>
            <person name="Grigoriev I.V."/>
        </authorList>
    </citation>
    <scope>NUCLEOTIDE SEQUENCE [LARGE SCALE GENOMIC DNA]</scope>
    <source>
        <strain evidence="5">FD-172 SS1</strain>
    </source>
</reference>
<evidence type="ECO:0000313" key="4">
    <source>
        <dbReference type="EMBL" id="KDQ17952.1"/>
    </source>
</evidence>
<dbReference type="InParanoid" id="A0A067N1D7"/>
<sequence length="435" mass="47701">MGKVDDLNALVSKYTTNFPAHHPRPSNATPSTALQSGDIVLLTGTTGGLGCILLRDLAALPSVARVYAFNRKDRQGRSLRERQATSLEERGLDPKILDSPKVILVEGDTSVSDLGISSALFTELRDSVTLVIHNAWRINLIQDVFMFESLIRGVRNLVDFALASWRPSPPRIVFLSSISSVQNWQLDIPVPERALPDARVALGVGYGESKWVSERILHIAAEQTALRPLVVRVGQLTFGQNGSWNSTEYLPTILRSAITLGTMPTIESPLPLLPLSVTATSLIEMTKAPYSTLHLSHPRPVSASYLSRLVADHFGLKLVPLPEFVARLEDSVDSTQDPESEERNPAVALLPLFHAFLPRFEKPGRDAITMPILDTTLALKVAPSLAADKLPPTGMTDLQLLLRHWRESGMLPDVPVVRTREQNFAAPPPVTLSKL</sequence>
<evidence type="ECO:0000259" key="3">
    <source>
        <dbReference type="Pfam" id="PF07993"/>
    </source>
</evidence>
<protein>
    <recommendedName>
        <fullName evidence="3">Thioester reductase (TE) domain-containing protein</fullName>
    </recommendedName>
</protein>
<dbReference type="Pfam" id="PF07993">
    <property type="entry name" value="NAD_binding_4"/>
    <property type="match status" value="1"/>
</dbReference>
<dbReference type="InterPro" id="IPR036291">
    <property type="entry name" value="NAD(P)-bd_dom_sf"/>
</dbReference>
<dbReference type="Gene3D" id="3.40.50.720">
    <property type="entry name" value="NAD(P)-binding Rossmann-like Domain"/>
    <property type="match status" value="1"/>
</dbReference>
<dbReference type="InterPro" id="IPR013120">
    <property type="entry name" value="FAR_NAD-bd"/>
</dbReference>
<evidence type="ECO:0000313" key="5">
    <source>
        <dbReference type="Proteomes" id="UP000027195"/>
    </source>
</evidence>
<evidence type="ECO:0000256" key="2">
    <source>
        <dbReference type="ARBA" id="ARBA00022553"/>
    </source>
</evidence>
<dbReference type="OrthoDB" id="429813at2759"/>
<keyword evidence="1" id="KW-0596">Phosphopantetheine</keyword>
<accession>A0A067N1D7</accession>
<dbReference type="STRING" id="930990.A0A067N1D7"/>
<dbReference type="PANTHER" id="PTHR43439:SF2">
    <property type="entry name" value="ENZYME, PUTATIVE (JCVI)-RELATED"/>
    <property type="match status" value="1"/>
</dbReference>
<organism evidence="4 5">
    <name type="scientific">Botryobasidium botryosum (strain FD-172 SS1)</name>
    <dbReference type="NCBI Taxonomy" id="930990"/>
    <lineage>
        <taxon>Eukaryota</taxon>
        <taxon>Fungi</taxon>
        <taxon>Dikarya</taxon>
        <taxon>Basidiomycota</taxon>
        <taxon>Agaricomycotina</taxon>
        <taxon>Agaricomycetes</taxon>
        <taxon>Cantharellales</taxon>
        <taxon>Botryobasidiaceae</taxon>
        <taxon>Botryobasidium</taxon>
    </lineage>
</organism>
<feature type="domain" description="Thioester reductase (TE)" evidence="3">
    <location>
        <begin position="42"/>
        <end position="269"/>
    </location>
</feature>
<dbReference type="Proteomes" id="UP000027195">
    <property type="component" value="Unassembled WGS sequence"/>
</dbReference>
<dbReference type="InterPro" id="IPR051414">
    <property type="entry name" value="Adenylate-forming_Reductase"/>
</dbReference>
<dbReference type="SUPFAM" id="SSF51735">
    <property type="entry name" value="NAD(P)-binding Rossmann-fold domains"/>
    <property type="match status" value="1"/>
</dbReference>
<dbReference type="AlphaFoldDB" id="A0A067N1D7"/>
<dbReference type="PANTHER" id="PTHR43439">
    <property type="entry name" value="PHENYLACETATE-COENZYME A LIGASE"/>
    <property type="match status" value="1"/>
</dbReference>
<keyword evidence="2" id="KW-0597">Phosphoprotein</keyword>
<dbReference type="HOGENOM" id="CLU_002220_4_1_1"/>
<name>A0A067N1D7_BOTB1</name>
<gene>
    <name evidence="4" type="ORF">BOTBODRAFT_171650</name>
</gene>